<keyword evidence="2" id="KW-1185">Reference proteome</keyword>
<gene>
    <name evidence="1" type="ORF">SAMN04489724_0656</name>
</gene>
<dbReference type="OrthoDB" id="9761723at2"/>
<organism evidence="1 2">
    <name type="scientific">Algoriphagus locisalis</name>
    <dbReference type="NCBI Taxonomy" id="305507"/>
    <lineage>
        <taxon>Bacteria</taxon>
        <taxon>Pseudomonadati</taxon>
        <taxon>Bacteroidota</taxon>
        <taxon>Cytophagia</taxon>
        <taxon>Cytophagales</taxon>
        <taxon>Cyclobacteriaceae</taxon>
        <taxon>Algoriphagus</taxon>
    </lineage>
</organism>
<reference evidence="2" key="1">
    <citation type="submission" date="2016-10" db="EMBL/GenBank/DDBJ databases">
        <authorList>
            <person name="Varghese N."/>
            <person name="Submissions S."/>
        </authorList>
    </citation>
    <scope>NUCLEOTIDE SEQUENCE [LARGE SCALE GENOMIC DNA]</scope>
    <source>
        <strain evidence="2">DSM 23445</strain>
    </source>
</reference>
<dbReference type="STRING" id="305507.SAMN04489724_0656"/>
<proteinExistence type="predicted"/>
<dbReference type="EMBL" id="FPBF01000001">
    <property type="protein sequence ID" value="SFT41536.1"/>
    <property type="molecule type" value="Genomic_DNA"/>
</dbReference>
<dbReference type="AlphaFoldDB" id="A0A1I6XTY9"/>
<dbReference type="RefSeq" id="WP_091691262.1">
    <property type="nucleotide sequence ID" value="NZ_FPBF01000001.1"/>
</dbReference>
<dbReference type="Proteomes" id="UP000199673">
    <property type="component" value="Unassembled WGS sequence"/>
</dbReference>
<protein>
    <submittedName>
        <fullName evidence="1">Uncharacterized protein</fullName>
    </submittedName>
</protein>
<sequence>MKKFITKILGFGFLILLLFLTTLAATEIETIADLLPNKISLKKGTTSHQWTRQGEADSTQNIDVLIVGSSLAQSIDIRRFQKFKLRAFNLASGSQSPIQTRYLFDRYLDSFNPKLVIWDVHPYVFANRGVESTVDLIINCHDCGGMISMLFQTKSDLAWNTYIKRMMLKPFEDQEFTFPRESEISKYYFGGFMEVYVDAPESPATIDSFGYEGLQVQKEIFESELKELKKRSIPVLLVYSPKSDGFIQNFQNQQEWFDYYESIVNQGLAEDFLNFNEIFAGQQISAANFYDIAHLTHEGAEGYNKVLIPSLSARLEELKQSD</sequence>
<evidence type="ECO:0000313" key="1">
    <source>
        <dbReference type="EMBL" id="SFT41536.1"/>
    </source>
</evidence>
<dbReference type="SUPFAM" id="SSF52266">
    <property type="entry name" value="SGNH hydrolase"/>
    <property type="match status" value="1"/>
</dbReference>
<accession>A0A1I6XTY9</accession>
<evidence type="ECO:0000313" key="2">
    <source>
        <dbReference type="Proteomes" id="UP000199673"/>
    </source>
</evidence>
<name>A0A1I6XTY9_9BACT</name>